<keyword evidence="2" id="KW-1185">Reference proteome</keyword>
<sequence>MGTRKKRVAKRSSIKDKRKKDVSTMSITAELAVFKYFHERKQEEALKLLFDEQTREEYGRKLESMGTPSVRRMYAHYRFNELRKENPRTVEIWKCEVCKKDYKSLGHAGDLLHHIGTHEDIPCPCIIEQCDARLRTPTSVRNHLRQKHFLPVASLSSQEYYALHEVKKDFYKRAEVFRDKYFPPEAFVRFNNSKKLDVAQTLQDPTCKECGKVVKFLAARRIHVADHLDLRWKCVFEGCEFTSVFLVDHFKNTHSTKIGDLNETQLFEYKEIRRKFQEIMKEEMPNYFPNKSDVLKEEPS</sequence>
<feature type="domain" description="C2H2-type" evidence="1">
    <location>
        <begin position="123"/>
        <end position="148"/>
    </location>
</feature>
<accession>A0A1I7Z952</accession>
<protein>
    <submittedName>
        <fullName evidence="3">C2H2-type domain-containing protein</fullName>
    </submittedName>
</protein>
<dbReference type="SMART" id="SM00355">
    <property type="entry name" value="ZnF_C2H2"/>
    <property type="match status" value="4"/>
</dbReference>
<dbReference type="AlphaFoldDB" id="A0A1I7Z952"/>
<dbReference type="InterPro" id="IPR013087">
    <property type="entry name" value="Znf_C2H2_type"/>
</dbReference>
<feature type="domain" description="C2H2-type" evidence="1">
    <location>
        <begin position="205"/>
        <end position="227"/>
    </location>
</feature>
<dbReference type="Gene3D" id="3.30.160.60">
    <property type="entry name" value="Classic Zinc Finger"/>
    <property type="match status" value="1"/>
</dbReference>
<evidence type="ECO:0000313" key="3">
    <source>
        <dbReference type="WBParaSite" id="L893_g24069.t1"/>
    </source>
</evidence>
<feature type="domain" description="C2H2-type" evidence="1">
    <location>
        <begin position="93"/>
        <end position="118"/>
    </location>
</feature>
<dbReference type="WBParaSite" id="L893_g24069.t1">
    <property type="protein sequence ID" value="L893_g24069.t1"/>
    <property type="gene ID" value="L893_g24069"/>
</dbReference>
<evidence type="ECO:0000259" key="1">
    <source>
        <dbReference type="SMART" id="SM00355"/>
    </source>
</evidence>
<evidence type="ECO:0000313" key="2">
    <source>
        <dbReference type="Proteomes" id="UP000095287"/>
    </source>
</evidence>
<organism evidence="2 3">
    <name type="scientific">Steinernema glaseri</name>
    <dbReference type="NCBI Taxonomy" id="37863"/>
    <lineage>
        <taxon>Eukaryota</taxon>
        <taxon>Metazoa</taxon>
        <taxon>Ecdysozoa</taxon>
        <taxon>Nematoda</taxon>
        <taxon>Chromadorea</taxon>
        <taxon>Rhabditida</taxon>
        <taxon>Tylenchina</taxon>
        <taxon>Panagrolaimomorpha</taxon>
        <taxon>Strongyloidoidea</taxon>
        <taxon>Steinernematidae</taxon>
        <taxon>Steinernema</taxon>
    </lineage>
</organism>
<dbReference type="Proteomes" id="UP000095287">
    <property type="component" value="Unplaced"/>
</dbReference>
<proteinExistence type="predicted"/>
<reference evidence="3" key="1">
    <citation type="submission" date="2016-11" db="UniProtKB">
        <authorList>
            <consortium name="WormBaseParasite"/>
        </authorList>
    </citation>
    <scope>IDENTIFICATION</scope>
</reference>
<name>A0A1I7Z952_9BILA</name>
<feature type="domain" description="C2H2-type" evidence="1">
    <location>
        <begin position="232"/>
        <end position="254"/>
    </location>
</feature>